<evidence type="ECO:0000256" key="1">
    <source>
        <dbReference type="ARBA" id="ARBA00000142"/>
    </source>
</evidence>
<dbReference type="UniPathway" id="UPA00989"/>
<feature type="binding site" evidence="7">
    <location>
        <position position="174"/>
    </location>
    <ligand>
        <name>S-adenosyl-L-methionine</name>
        <dbReference type="ChEBI" id="CHEBI:59789"/>
    </ligand>
</feature>
<feature type="binding site" evidence="7">
    <location>
        <position position="122"/>
    </location>
    <ligand>
        <name>S-adenosyl-L-methionine</name>
        <dbReference type="ChEBI" id="CHEBI:59789"/>
    </ligand>
</feature>
<sequence>MPHFIAKASSLPLPFCAGEYHFHEEFIHTQFPKQSLILVTFKDEPFLIKKVPHQKGMLFKAHKAARPSPVGILKDALGHLSKFCDVITHNLSKNSPKQSVQSPYLLSAKDFLTQQFSCYFLEIGFGSGRHILDLAQKHPNTPVIGIEIHTPSIEQVLRQIQILDLKNLYITKVDARILSNILPSNSARGIFLHFPVPWNKKPHRRVLSPSFLSQAFRILQKNDTLHLRTDDEEYFQDALKLALSAKHASFEVHKNLTQGIISKYEARWQKQNKNIYDIFFHCLQNSPPLSLAKNFPLPYHRDFFPSTQKILEEDFFVHVQACYESKNCIMLHINFGDFHAPFTSFVLVDHLVQKTSFLGQDIIPTEANLKAYERLKSIFGGSK</sequence>
<dbReference type="SUPFAM" id="SSF53335">
    <property type="entry name" value="S-adenosyl-L-methionine-dependent methyltransferases"/>
    <property type="match status" value="1"/>
</dbReference>
<organism evidence="8 9">
    <name type="scientific">Helicobacter mustelae (strain ATCC 43772 / CCUG 25715 / CIP 103759 / LMG 18044 / NCTC 12198 / R85-136P)</name>
    <name type="common">Campylobacter mustelae</name>
    <dbReference type="NCBI Taxonomy" id="679897"/>
    <lineage>
        <taxon>Bacteria</taxon>
        <taxon>Pseudomonadati</taxon>
        <taxon>Campylobacterota</taxon>
        <taxon>Epsilonproteobacteria</taxon>
        <taxon>Campylobacterales</taxon>
        <taxon>Helicobacteraceae</taxon>
        <taxon>Helicobacter</taxon>
    </lineage>
</organism>
<accession>D3UGN0</accession>
<protein>
    <recommendedName>
        <fullName evidence="7">tRNA (guanine-N(7)-)-methyltransferase</fullName>
        <ecNumber evidence="7">2.1.1.33</ecNumber>
    </recommendedName>
    <alternativeName>
        <fullName evidence="7">tRNA (guanine(46)-N(7))-methyltransferase</fullName>
    </alternativeName>
    <alternativeName>
        <fullName evidence="7">tRNA(m7G46)-methyltransferase</fullName>
    </alternativeName>
</protein>
<evidence type="ECO:0000256" key="5">
    <source>
        <dbReference type="ARBA" id="ARBA00022691"/>
    </source>
</evidence>
<comment type="caution">
    <text evidence="7">Lacks conserved residue(s) required for the propagation of feature annotation.</text>
</comment>
<dbReference type="RefSeq" id="WP_013022742.1">
    <property type="nucleotide sequence ID" value="NC_013949.1"/>
</dbReference>
<comment type="catalytic activity">
    <reaction evidence="1 7">
        <text>guanosine(46) in tRNA + S-adenosyl-L-methionine = N(7)-methylguanosine(46) in tRNA + S-adenosyl-L-homocysteine</text>
        <dbReference type="Rhea" id="RHEA:42708"/>
        <dbReference type="Rhea" id="RHEA-COMP:10188"/>
        <dbReference type="Rhea" id="RHEA-COMP:10189"/>
        <dbReference type="ChEBI" id="CHEBI:57856"/>
        <dbReference type="ChEBI" id="CHEBI:59789"/>
        <dbReference type="ChEBI" id="CHEBI:74269"/>
        <dbReference type="ChEBI" id="CHEBI:74480"/>
        <dbReference type="EC" id="2.1.1.33"/>
    </reaction>
</comment>
<dbReference type="AlphaFoldDB" id="D3UGN0"/>
<proteinExistence type="inferred from homology"/>
<dbReference type="PANTHER" id="PTHR23417:SF14">
    <property type="entry name" value="PENTACOTRIPEPTIDE-REPEAT REGION OF PRORP DOMAIN-CONTAINING PROTEIN"/>
    <property type="match status" value="1"/>
</dbReference>
<evidence type="ECO:0000256" key="2">
    <source>
        <dbReference type="ARBA" id="ARBA00003015"/>
    </source>
</evidence>
<dbReference type="InterPro" id="IPR029063">
    <property type="entry name" value="SAM-dependent_MTases_sf"/>
</dbReference>
<evidence type="ECO:0000313" key="8">
    <source>
        <dbReference type="EMBL" id="CBG39651.1"/>
    </source>
</evidence>
<dbReference type="InterPro" id="IPR055361">
    <property type="entry name" value="tRNA_methyltr_TrmB_bact"/>
</dbReference>
<evidence type="ECO:0000256" key="7">
    <source>
        <dbReference type="HAMAP-Rule" id="MF_01057"/>
    </source>
</evidence>
<dbReference type="GO" id="GO:0043527">
    <property type="term" value="C:tRNA methyltransferase complex"/>
    <property type="evidence" value="ECO:0007669"/>
    <property type="project" value="TreeGrafter"/>
</dbReference>
<feature type="binding site" evidence="7">
    <location>
        <position position="200"/>
    </location>
    <ligand>
        <name>substrate</name>
    </ligand>
</feature>
<evidence type="ECO:0000313" key="9">
    <source>
        <dbReference type="Proteomes" id="UP000001522"/>
    </source>
</evidence>
<dbReference type="HOGENOM" id="CLU_041532_0_0_7"/>
<dbReference type="PROSITE" id="PS51625">
    <property type="entry name" value="SAM_MT_TRMB"/>
    <property type="match status" value="1"/>
</dbReference>
<comment type="similarity">
    <text evidence="7">Belongs to the class I-like SAM-binding methyltransferase superfamily. TrmB family.</text>
</comment>
<dbReference type="EMBL" id="FN555004">
    <property type="protein sequence ID" value="CBG39651.1"/>
    <property type="molecule type" value="Genomic_DNA"/>
</dbReference>
<dbReference type="CDD" id="cd02440">
    <property type="entry name" value="AdoMet_MTases"/>
    <property type="match status" value="1"/>
</dbReference>
<dbReference type="NCBIfam" id="NF010719">
    <property type="entry name" value="PRK14121.1"/>
    <property type="match status" value="1"/>
</dbReference>
<dbReference type="HAMAP" id="MF_01057">
    <property type="entry name" value="tRNA_methyltr_TrmB"/>
    <property type="match status" value="1"/>
</dbReference>
<keyword evidence="9" id="KW-1185">Reference proteome</keyword>
<feature type="binding site" evidence="7">
    <location>
        <position position="230"/>
    </location>
    <ligand>
        <name>substrate</name>
    </ligand>
</feature>
<evidence type="ECO:0000256" key="3">
    <source>
        <dbReference type="ARBA" id="ARBA00022603"/>
    </source>
</evidence>
<comment type="function">
    <text evidence="2 7">Catalyzes the formation of N(7)-methylguanine at position 46 (m7G46) in tRNA.</text>
</comment>
<dbReference type="STRING" id="679897.HMU03890"/>
<dbReference type="GO" id="GO:0008176">
    <property type="term" value="F:tRNA (guanine(46)-N7)-methyltransferase activity"/>
    <property type="evidence" value="ECO:0007669"/>
    <property type="project" value="UniProtKB-UniRule"/>
</dbReference>
<dbReference type="KEGG" id="hms:HMU03890"/>
<dbReference type="Proteomes" id="UP000001522">
    <property type="component" value="Chromosome"/>
</dbReference>
<reference evidence="8 9" key="1">
    <citation type="journal article" date="2010" name="BMC Genomics">
        <title>Comparative genomics and proteomics of Helicobacter mustelae, an ulcerogenic and carcinogenic gastric pathogen.</title>
        <authorList>
            <person name="O'Toole P.W."/>
            <person name="Snelling W.J."/>
            <person name="Canchaya C."/>
            <person name="Forde B.M."/>
            <person name="Hardie K.R."/>
            <person name="Josenhans C."/>
            <person name="Graham R.L.J."/>
            <person name="McMullan G."/>
            <person name="Parkhill J."/>
            <person name="Belda E."/>
            <person name="Bentley S.D."/>
        </authorList>
    </citation>
    <scope>NUCLEOTIDE SEQUENCE [LARGE SCALE GENOMIC DNA]</scope>
    <source>
        <strain evidence="9">ATCC 43772 / LMG 18044 / NCTC 12198 / 12198</strain>
    </source>
</reference>
<comment type="pathway">
    <text evidence="7">tRNA modification; N(7)-methylguanine-tRNA biosynthesis.</text>
</comment>
<keyword evidence="4 7" id="KW-0808">Transferase</keyword>
<feature type="binding site" evidence="7">
    <location>
        <position position="147"/>
    </location>
    <ligand>
        <name>S-adenosyl-L-methionine</name>
        <dbReference type="ChEBI" id="CHEBI:59789"/>
    </ligand>
</feature>
<dbReference type="NCBIfam" id="TIGR00091">
    <property type="entry name" value="tRNA (guanosine(46)-N7)-methyltransferase TrmB"/>
    <property type="match status" value="1"/>
</dbReference>
<keyword evidence="3 7" id="KW-0489">Methyltransferase</keyword>
<dbReference type="EC" id="2.1.1.33" evidence="7"/>
<dbReference type="Gene3D" id="3.40.50.150">
    <property type="entry name" value="Vaccinia Virus protein VP39"/>
    <property type="match status" value="1"/>
</dbReference>
<dbReference type="eggNOG" id="COG0220">
    <property type="taxonomic scope" value="Bacteria"/>
</dbReference>
<name>D3UGN0_HELM1</name>
<dbReference type="PANTHER" id="PTHR23417">
    <property type="entry name" value="3-DEOXY-D-MANNO-OCTULOSONIC-ACID TRANSFERASE/TRNA GUANINE-N 7 - -METHYLTRANSFERASE"/>
    <property type="match status" value="1"/>
</dbReference>
<gene>
    <name evidence="7" type="primary">trmB</name>
    <name evidence="8" type="ordered locus">HMU03890</name>
</gene>
<dbReference type="Pfam" id="PF02390">
    <property type="entry name" value="Methyltransf_4"/>
    <property type="match status" value="1"/>
</dbReference>
<keyword evidence="6 7" id="KW-0819">tRNA processing</keyword>
<evidence type="ECO:0000256" key="4">
    <source>
        <dbReference type="ARBA" id="ARBA00022679"/>
    </source>
</evidence>
<evidence type="ECO:0000256" key="6">
    <source>
        <dbReference type="ARBA" id="ARBA00022694"/>
    </source>
</evidence>
<dbReference type="InterPro" id="IPR003358">
    <property type="entry name" value="tRNA_(Gua-N-7)_MeTrfase_Trmb"/>
</dbReference>
<keyword evidence="5 7" id="KW-0949">S-adenosyl-L-methionine</keyword>